<proteinExistence type="inferred from homology"/>
<dbReference type="PROSITE" id="PS51450">
    <property type="entry name" value="LRR"/>
    <property type="match status" value="1"/>
</dbReference>
<dbReference type="FunFam" id="3.40.50.300:FF:001091">
    <property type="entry name" value="Probable disease resistance protein At1g61300"/>
    <property type="match status" value="1"/>
</dbReference>
<dbReference type="FunFam" id="1.10.10.10:FF:000322">
    <property type="entry name" value="Probable disease resistance protein At1g63360"/>
    <property type="match status" value="1"/>
</dbReference>
<dbReference type="GO" id="GO:0005524">
    <property type="term" value="F:ATP binding"/>
    <property type="evidence" value="ECO:0007669"/>
    <property type="project" value="UniProtKB-KW"/>
</dbReference>
<dbReference type="InterPro" id="IPR050905">
    <property type="entry name" value="Plant_NBS-LRR"/>
</dbReference>
<sequence>MAEMMSNMVEKLANLASEMIRDCYGIEGKMRVLNSEIQALGNRAADVSTVLHEKEVLTGRKRKREVKGWLEKVTVKKTEFESLNQQLQQTRFYNFSSRLHLGSLIKEMKLEVDKLVECGKFAEGLFLDVCKTKGRPLMTAEWRGQRALEQNLKTVWAWLMNEGDLQVGVYGMGGVGKTTLAMHIHDKLLTDPTFNGYVYWIYVSQDSSIHKLQNDIAHVLNLDLSNVDNENHRAARLFEALKRRNRFVLILDDVWENFEIEKIGIPLGANGSKLLITSRSVDVCNRMGCKKNIKVDVLCEKEAWELFLNKLGSGTKLSHETEKVAKDVAKICAGLPLGIITMGGSMRGVTDIHEWRDALEELKESSMGTNDMETEVFPVLFCSFNRLRDPKLQRCFLYCSLYPEGYRIPREELIGKFISEDLMDKRKTRQANFDQGHAILNKLENASLLERIDNERVMIHDLIRDMALRVTSSDPKFMVKAGLQLYEMPEEQDWKEDLDKISLMCNKISIIAHCLSPKCHKLSSLILRRNPLEVIPESFFLHMHGLQVLDLSHTWIQVLPNSVAELENLNALLLAFCFALKHLPPLTKLTELKELDLNKNQIKELPPGMQNLINLKCLNLGDMSSLEMIPAGLFPKLSQLERLIVPDHLQVRGKEMEQC</sequence>
<dbReference type="Gene3D" id="3.40.50.300">
    <property type="entry name" value="P-loop containing nucleotide triphosphate hydrolases"/>
    <property type="match status" value="1"/>
</dbReference>
<evidence type="ECO:0000259" key="8">
    <source>
        <dbReference type="Pfam" id="PF23559"/>
    </source>
</evidence>
<evidence type="ECO:0000256" key="2">
    <source>
        <dbReference type="ARBA" id="ARBA00022614"/>
    </source>
</evidence>
<evidence type="ECO:0000256" key="1">
    <source>
        <dbReference type="ARBA" id="ARBA00008894"/>
    </source>
</evidence>
<evidence type="ECO:0000256" key="3">
    <source>
        <dbReference type="ARBA" id="ARBA00022737"/>
    </source>
</evidence>
<dbReference type="SMART" id="SM00369">
    <property type="entry name" value="LRR_TYP"/>
    <property type="match status" value="4"/>
</dbReference>
<comment type="similarity">
    <text evidence="1">Belongs to the disease resistance NB-LRR family.</text>
</comment>
<dbReference type="SUPFAM" id="SSF52540">
    <property type="entry name" value="P-loop containing nucleoside triphosphate hydrolases"/>
    <property type="match status" value="1"/>
</dbReference>
<dbReference type="InterPro" id="IPR001611">
    <property type="entry name" value="Leu-rich_rpt"/>
</dbReference>
<dbReference type="OrthoDB" id="736010at2759"/>
<evidence type="ECO:0000256" key="4">
    <source>
        <dbReference type="ARBA" id="ARBA00022741"/>
    </source>
</evidence>
<dbReference type="InterPro" id="IPR002182">
    <property type="entry name" value="NB-ARC"/>
</dbReference>
<gene>
    <name evidence="9" type="ORF">F511_07794</name>
</gene>
<dbReference type="Gene3D" id="1.10.10.10">
    <property type="entry name" value="Winged helix-like DNA-binding domain superfamily/Winged helix DNA-binding domain"/>
    <property type="match status" value="1"/>
</dbReference>
<dbReference type="Pfam" id="PF23559">
    <property type="entry name" value="WHD_DRP"/>
    <property type="match status" value="1"/>
</dbReference>
<dbReference type="Proteomes" id="UP000250235">
    <property type="component" value="Unassembled WGS sequence"/>
</dbReference>
<evidence type="ECO:0000256" key="6">
    <source>
        <dbReference type="ARBA" id="ARBA00022840"/>
    </source>
</evidence>
<dbReference type="PANTHER" id="PTHR33463:SF187">
    <property type="entry name" value="AND NB-ARC DOMAIN DISEASE RESISTANCE PROTEIN, PUTATIVE-RELATED"/>
    <property type="match status" value="1"/>
</dbReference>
<dbReference type="GO" id="GO:0043531">
    <property type="term" value="F:ADP binding"/>
    <property type="evidence" value="ECO:0007669"/>
    <property type="project" value="InterPro"/>
</dbReference>
<keyword evidence="4" id="KW-0547">Nucleotide-binding</keyword>
<dbReference type="FunFam" id="1.10.8.430:FF:000003">
    <property type="entry name" value="Probable disease resistance protein At5g66910"/>
    <property type="match status" value="1"/>
</dbReference>
<keyword evidence="5" id="KW-0611">Plant defense</keyword>
<name>A0A2Z7CJU2_9LAMI</name>
<dbReference type="InterPro" id="IPR036388">
    <property type="entry name" value="WH-like_DNA-bd_sf"/>
</dbReference>
<keyword evidence="3" id="KW-0677">Repeat</keyword>
<evidence type="ECO:0000313" key="9">
    <source>
        <dbReference type="EMBL" id="KZV47380.1"/>
    </source>
</evidence>
<reference evidence="9 10" key="1">
    <citation type="journal article" date="2015" name="Proc. Natl. Acad. Sci. U.S.A.">
        <title>The resurrection genome of Boea hygrometrica: A blueprint for survival of dehydration.</title>
        <authorList>
            <person name="Xiao L."/>
            <person name="Yang G."/>
            <person name="Zhang L."/>
            <person name="Yang X."/>
            <person name="Zhao S."/>
            <person name="Ji Z."/>
            <person name="Zhou Q."/>
            <person name="Hu M."/>
            <person name="Wang Y."/>
            <person name="Chen M."/>
            <person name="Xu Y."/>
            <person name="Jin H."/>
            <person name="Xiao X."/>
            <person name="Hu G."/>
            <person name="Bao F."/>
            <person name="Hu Y."/>
            <person name="Wan P."/>
            <person name="Li L."/>
            <person name="Deng X."/>
            <person name="Kuang T."/>
            <person name="Xiang C."/>
            <person name="Zhu J.K."/>
            <person name="Oliver M.J."/>
            <person name="He Y."/>
        </authorList>
    </citation>
    <scope>NUCLEOTIDE SEQUENCE [LARGE SCALE GENOMIC DNA]</scope>
    <source>
        <strain evidence="10">cv. XS01</strain>
    </source>
</reference>
<feature type="domain" description="NB-ARC" evidence="7">
    <location>
        <begin position="149"/>
        <end position="312"/>
    </location>
</feature>
<dbReference type="Gene3D" id="1.10.8.430">
    <property type="entry name" value="Helical domain of apoptotic protease-activating factors"/>
    <property type="match status" value="1"/>
</dbReference>
<protein>
    <submittedName>
        <fullName evidence="9">Putative disease resistance protein-like</fullName>
    </submittedName>
</protein>
<dbReference type="Gene3D" id="3.80.10.10">
    <property type="entry name" value="Ribonuclease Inhibitor"/>
    <property type="match status" value="1"/>
</dbReference>
<keyword evidence="10" id="KW-1185">Reference proteome</keyword>
<accession>A0A2Z7CJU2</accession>
<dbReference type="EMBL" id="KQ995297">
    <property type="protein sequence ID" value="KZV47380.1"/>
    <property type="molecule type" value="Genomic_DNA"/>
</dbReference>
<evidence type="ECO:0000259" key="7">
    <source>
        <dbReference type="Pfam" id="PF00931"/>
    </source>
</evidence>
<dbReference type="InterPro" id="IPR058922">
    <property type="entry name" value="WHD_DRP"/>
</dbReference>
<dbReference type="PRINTS" id="PR00364">
    <property type="entry name" value="DISEASERSIST"/>
</dbReference>
<dbReference type="SUPFAM" id="SSF52058">
    <property type="entry name" value="L domain-like"/>
    <property type="match status" value="1"/>
</dbReference>
<dbReference type="Pfam" id="PF00931">
    <property type="entry name" value="NB-ARC"/>
    <property type="match status" value="1"/>
</dbReference>
<feature type="domain" description="Disease resistance protein winged helix" evidence="8">
    <location>
        <begin position="401"/>
        <end position="467"/>
    </location>
</feature>
<dbReference type="PANTHER" id="PTHR33463">
    <property type="entry name" value="NB-ARC DOMAIN-CONTAINING PROTEIN-RELATED"/>
    <property type="match status" value="1"/>
</dbReference>
<dbReference type="Pfam" id="PF13855">
    <property type="entry name" value="LRR_8"/>
    <property type="match status" value="1"/>
</dbReference>
<keyword evidence="2" id="KW-0433">Leucine-rich repeat</keyword>
<dbReference type="InterPro" id="IPR003591">
    <property type="entry name" value="Leu-rich_rpt_typical-subtyp"/>
</dbReference>
<keyword evidence="6" id="KW-0067">ATP-binding</keyword>
<evidence type="ECO:0000313" key="10">
    <source>
        <dbReference type="Proteomes" id="UP000250235"/>
    </source>
</evidence>
<dbReference type="AlphaFoldDB" id="A0A2Z7CJU2"/>
<dbReference type="InterPro" id="IPR032675">
    <property type="entry name" value="LRR_dom_sf"/>
</dbReference>
<dbReference type="GO" id="GO:0051607">
    <property type="term" value="P:defense response to virus"/>
    <property type="evidence" value="ECO:0007669"/>
    <property type="project" value="UniProtKB-ARBA"/>
</dbReference>
<dbReference type="InterPro" id="IPR042197">
    <property type="entry name" value="Apaf_helical"/>
</dbReference>
<evidence type="ECO:0000256" key="5">
    <source>
        <dbReference type="ARBA" id="ARBA00022821"/>
    </source>
</evidence>
<dbReference type="InterPro" id="IPR027417">
    <property type="entry name" value="P-loop_NTPase"/>
</dbReference>
<organism evidence="9 10">
    <name type="scientific">Dorcoceras hygrometricum</name>
    <dbReference type="NCBI Taxonomy" id="472368"/>
    <lineage>
        <taxon>Eukaryota</taxon>
        <taxon>Viridiplantae</taxon>
        <taxon>Streptophyta</taxon>
        <taxon>Embryophyta</taxon>
        <taxon>Tracheophyta</taxon>
        <taxon>Spermatophyta</taxon>
        <taxon>Magnoliopsida</taxon>
        <taxon>eudicotyledons</taxon>
        <taxon>Gunneridae</taxon>
        <taxon>Pentapetalae</taxon>
        <taxon>asterids</taxon>
        <taxon>lamiids</taxon>
        <taxon>Lamiales</taxon>
        <taxon>Gesneriaceae</taxon>
        <taxon>Didymocarpoideae</taxon>
        <taxon>Trichosporeae</taxon>
        <taxon>Loxocarpinae</taxon>
        <taxon>Dorcoceras</taxon>
    </lineage>
</organism>